<evidence type="ECO:0000313" key="1">
    <source>
        <dbReference type="EMBL" id="MES1920637.1"/>
    </source>
</evidence>
<comment type="caution">
    <text evidence="1">The sequence shown here is derived from an EMBL/GenBank/DDBJ whole genome shotgun (WGS) entry which is preliminary data.</text>
</comment>
<evidence type="ECO:0000313" key="2">
    <source>
        <dbReference type="Proteomes" id="UP001439008"/>
    </source>
</evidence>
<organism evidence="1 2">
    <name type="scientific">Bonamia ostreae</name>
    <dbReference type="NCBI Taxonomy" id="126728"/>
    <lineage>
        <taxon>Eukaryota</taxon>
        <taxon>Sar</taxon>
        <taxon>Rhizaria</taxon>
        <taxon>Endomyxa</taxon>
        <taxon>Ascetosporea</taxon>
        <taxon>Haplosporida</taxon>
        <taxon>Bonamia</taxon>
    </lineage>
</organism>
<protein>
    <submittedName>
        <fullName evidence="1">Uncharacterized protein</fullName>
    </submittedName>
</protein>
<reference evidence="1 2" key="1">
    <citation type="journal article" date="2024" name="BMC Biol.">
        <title>Comparative genomics of Ascetosporea gives new insight into the evolutionary basis for animal parasitism in Rhizaria.</title>
        <authorList>
            <person name="Hiltunen Thoren M."/>
            <person name="Onut-Brannstrom I."/>
            <person name="Alfjorden A."/>
            <person name="Peckova H."/>
            <person name="Swords F."/>
            <person name="Hooper C."/>
            <person name="Holzer A.S."/>
            <person name="Bass D."/>
            <person name="Burki F."/>
        </authorList>
    </citation>
    <scope>NUCLEOTIDE SEQUENCE [LARGE SCALE GENOMIC DNA]</scope>
    <source>
        <strain evidence="1">20-A016</strain>
    </source>
</reference>
<name>A0ABV2ALY4_9EUKA</name>
<dbReference type="EMBL" id="JBDODL010000782">
    <property type="protein sequence ID" value="MES1920637.1"/>
    <property type="molecule type" value="Genomic_DNA"/>
</dbReference>
<keyword evidence="2" id="KW-1185">Reference proteome</keyword>
<gene>
    <name evidence="1" type="ORF">MHBO_002290</name>
</gene>
<proteinExistence type="predicted"/>
<dbReference type="Proteomes" id="UP001439008">
    <property type="component" value="Unassembled WGS sequence"/>
</dbReference>
<sequence>MDDLSNKNFSNLPLKTKLVVLNEEKTAISPSDFVQMILKISREKRSKVMSKIKPSVRSKFLKSLSKDNLAKIVKKSNLIQKNQNILKTANAVKLPKNAFEKEINLIIKCLNEFKTNSNPNIVKLIRNEAFNFIEMLKNKDHFNIIDNYPIEYCVYKRSNLFHRKKQKTIQTDKSVKKMEKRNPKIEKIEKNIENFSLKNFDVYSKTLNSKIGHGNRLSQLNKISKKLNGDDYILFSKSRNLSLLGKKNLTIFKTLFGKAKNNLKFVCFLMWQHIYDIVETAILFSKTSQNKKIITNETIKKSTEYVNNELLVLKKKQFDQIMKKF</sequence>
<accession>A0ABV2ALY4</accession>